<evidence type="ECO:0000313" key="5">
    <source>
        <dbReference type="Proteomes" id="UP001610563"/>
    </source>
</evidence>
<dbReference type="InterPro" id="IPR010987">
    <property type="entry name" value="Glutathione-S-Trfase_C-like"/>
</dbReference>
<dbReference type="InterPro" id="IPR004046">
    <property type="entry name" value="GST_C"/>
</dbReference>
<proteinExistence type="inferred from homology"/>
<dbReference type="Gene3D" id="3.40.30.10">
    <property type="entry name" value="Glutaredoxin"/>
    <property type="match status" value="1"/>
</dbReference>
<dbReference type="SUPFAM" id="SSF52833">
    <property type="entry name" value="Thioredoxin-like"/>
    <property type="match status" value="1"/>
</dbReference>
<keyword evidence="5" id="KW-1185">Reference proteome</keyword>
<dbReference type="Pfam" id="PF13409">
    <property type="entry name" value="GST_N_2"/>
    <property type="match status" value="1"/>
</dbReference>
<dbReference type="SFLD" id="SFLDS00019">
    <property type="entry name" value="Glutathione_Transferase_(cytos"/>
    <property type="match status" value="1"/>
</dbReference>
<dbReference type="SUPFAM" id="SSF47616">
    <property type="entry name" value="GST C-terminal domain-like"/>
    <property type="match status" value="1"/>
</dbReference>
<feature type="domain" description="GST N-terminal" evidence="2">
    <location>
        <begin position="1"/>
        <end position="83"/>
    </location>
</feature>
<evidence type="ECO:0000256" key="1">
    <source>
        <dbReference type="ARBA" id="ARBA00007409"/>
    </source>
</evidence>
<dbReference type="Pfam" id="PF00043">
    <property type="entry name" value="GST_C"/>
    <property type="match status" value="1"/>
</dbReference>
<dbReference type="InterPro" id="IPR040079">
    <property type="entry name" value="Glutathione_S-Trfase"/>
</dbReference>
<dbReference type="EMBL" id="JBFTWV010000037">
    <property type="protein sequence ID" value="KAL2795181.1"/>
    <property type="molecule type" value="Genomic_DNA"/>
</dbReference>
<sequence length="220" mass="24882">MPDIKFFHAPGACSLAPHILLREAGLPYEPLLIQYNGTEIQFKPEYKDLNPKMRVPVIVVDGEVITELPAVCTIISQLAPGKNFMGKTPLETVRVYEWMNYLSGTVHSAAFGHLFRPWRWTTDPDPKVHEGIKDKARESVLEAFAYIESKLQGEHAVGDALTAVDAFLYPLYRWVSKREIDLSVYPKYTALIEALERRDAVQTVLKAEGIKAVKDLEKIE</sequence>
<dbReference type="CDD" id="cd03188">
    <property type="entry name" value="GST_C_Beta"/>
    <property type="match status" value="1"/>
</dbReference>
<name>A0ABR4G850_9EURO</name>
<dbReference type="InterPro" id="IPR036282">
    <property type="entry name" value="Glutathione-S-Trfase_C_sf"/>
</dbReference>
<evidence type="ECO:0000259" key="3">
    <source>
        <dbReference type="PROSITE" id="PS50405"/>
    </source>
</evidence>
<feature type="domain" description="GST C-terminal" evidence="3">
    <location>
        <begin position="88"/>
        <end position="216"/>
    </location>
</feature>
<dbReference type="InterPro" id="IPR004045">
    <property type="entry name" value="Glutathione_S-Trfase_N"/>
</dbReference>
<dbReference type="PROSITE" id="PS50404">
    <property type="entry name" value="GST_NTER"/>
    <property type="match status" value="1"/>
</dbReference>
<accession>A0ABR4G850</accession>
<dbReference type="InterPro" id="IPR036249">
    <property type="entry name" value="Thioredoxin-like_sf"/>
</dbReference>
<dbReference type="Gene3D" id="1.20.1050.10">
    <property type="match status" value="1"/>
</dbReference>
<protein>
    <submittedName>
        <fullName evidence="4">Glutathione S-transferase</fullName>
    </submittedName>
</protein>
<comment type="caution">
    <text evidence="4">The sequence shown here is derived from an EMBL/GenBank/DDBJ whole genome shotgun (WGS) entry which is preliminary data.</text>
</comment>
<dbReference type="SFLD" id="SFLDG00358">
    <property type="entry name" value="Main_(cytGST)"/>
    <property type="match status" value="1"/>
</dbReference>
<dbReference type="CDD" id="cd03057">
    <property type="entry name" value="GST_N_Beta"/>
    <property type="match status" value="1"/>
</dbReference>
<evidence type="ECO:0000259" key="2">
    <source>
        <dbReference type="PROSITE" id="PS50404"/>
    </source>
</evidence>
<dbReference type="SFLD" id="SFLDG01150">
    <property type="entry name" value="Main.1:_Beta-like"/>
    <property type="match status" value="1"/>
</dbReference>
<evidence type="ECO:0000313" key="4">
    <source>
        <dbReference type="EMBL" id="KAL2795181.1"/>
    </source>
</evidence>
<comment type="similarity">
    <text evidence="1">Belongs to the GST superfamily.</text>
</comment>
<organism evidence="4 5">
    <name type="scientific">Aspergillus keveii</name>
    <dbReference type="NCBI Taxonomy" id="714993"/>
    <lineage>
        <taxon>Eukaryota</taxon>
        <taxon>Fungi</taxon>
        <taxon>Dikarya</taxon>
        <taxon>Ascomycota</taxon>
        <taxon>Pezizomycotina</taxon>
        <taxon>Eurotiomycetes</taxon>
        <taxon>Eurotiomycetidae</taxon>
        <taxon>Eurotiales</taxon>
        <taxon>Aspergillaceae</taxon>
        <taxon>Aspergillus</taxon>
        <taxon>Aspergillus subgen. Nidulantes</taxon>
    </lineage>
</organism>
<dbReference type="PANTHER" id="PTHR44051:SF8">
    <property type="entry name" value="GLUTATHIONE S-TRANSFERASE GSTA"/>
    <property type="match status" value="1"/>
</dbReference>
<dbReference type="PROSITE" id="PS50405">
    <property type="entry name" value="GST_CTER"/>
    <property type="match status" value="1"/>
</dbReference>
<gene>
    <name evidence="4" type="ORF">BJX66DRAFT_302376</name>
</gene>
<dbReference type="PANTHER" id="PTHR44051">
    <property type="entry name" value="GLUTATHIONE S-TRANSFERASE-RELATED"/>
    <property type="match status" value="1"/>
</dbReference>
<reference evidence="4 5" key="1">
    <citation type="submission" date="2024-07" db="EMBL/GenBank/DDBJ databases">
        <title>Section-level genome sequencing and comparative genomics of Aspergillus sections Usti and Cavernicolus.</title>
        <authorList>
            <consortium name="Lawrence Berkeley National Laboratory"/>
            <person name="Nybo J.L."/>
            <person name="Vesth T.C."/>
            <person name="Theobald S."/>
            <person name="Frisvad J.C."/>
            <person name="Larsen T.O."/>
            <person name="Kjaerboelling I."/>
            <person name="Rothschild-Mancinelli K."/>
            <person name="Lyhne E.K."/>
            <person name="Kogle M.E."/>
            <person name="Barry K."/>
            <person name="Clum A."/>
            <person name="Na H."/>
            <person name="Ledsgaard L."/>
            <person name="Lin J."/>
            <person name="Lipzen A."/>
            <person name="Kuo A."/>
            <person name="Riley R."/>
            <person name="Mondo S."/>
            <person name="Labutti K."/>
            <person name="Haridas S."/>
            <person name="Pangalinan J."/>
            <person name="Salamov A.A."/>
            <person name="Simmons B.A."/>
            <person name="Magnuson J.K."/>
            <person name="Chen J."/>
            <person name="Drula E."/>
            <person name="Henrissat B."/>
            <person name="Wiebenga A."/>
            <person name="Lubbers R.J."/>
            <person name="Gomes A.C."/>
            <person name="Makela M.R."/>
            <person name="Stajich J."/>
            <person name="Grigoriev I.V."/>
            <person name="Mortensen U.H."/>
            <person name="De Vries R.P."/>
            <person name="Baker S.E."/>
            <person name="Andersen M.R."/>
        </authorList>
    </citation>
    <scope>NUCLEOTIDE SEQUENCE [LARGE SCALE GENOMIC DNA]</scope>
    <source>
        <strain evidence="4 5">CBS 209.92</strain>
    </source>
</reference>
<dbReference type="Proteomes" id="UP001610563">
    <property type="component" value="Unassembled WGS sequence"/>
</dbReference>